<dbReference type="InterPro" id="IPR014729">
    <property type="entry name" value="Rossmann-like_a/b/a_fold"/>
</dbReference>
<dbReference type="AlphaFoldDB" id="A0A7V3YG12"/>
<dbReference type="InterPro" id="IPR002761">
    <property type="entry name" value="Diphthami_syn_dom"/>
</dbReference>
<evidence type="ECO:0000259" key="1">
    <source>
        <dbReference type="Pfam" id="PF01902"/>
    </source>
</evidence>
<sequence>MGAHFATGVGILAPRAFVSFSGGKDSHLSLWKAKQAGLDVVMLLSMLGEDGEKSSSHRIPAAILRRQSEAMGIPILLRPTSWTEYEENFLACLFELKERGITFGVFGDIDVVEHREWVERVCQKAGVIPFLPLWGKGHKEVALEVGRAGFEAYVIVVKDGLVPRDFLGRRYDEGLVVELLALGIDPCGEGGEFHTLVVSGPLYRHRLPYTFGNPQFDGKCHYLEVW</sequence>
<accession>A0A7V3YG12</accession>
<dbReference type="NCBIfam" id="TIGR00290">
    <property type="entry name" value="MJ0570_dom"/>
    <property type="match status" value="1"/>
</dbReference>
<evidence type="ECO:0000313" key="2">
    <source>
        <dbReference type="EMBL" id="HGI30136.1"/>
    </source>
</evidence>
<dbReference type="Pfam" id="PF01902">
    <property type="entry name" value="Diphthami_syn_2"/>
    <property type="match status" value="1"/>
</dbReference>
<comment type="caution">
    <text evidence="2">The sequence shown here is derived from an EMBL/GenBank/DDBJ whole genome shotgun (WGS) entry which is preliminary data.</text>
</comment>
<dbReference type="InterPro" id="IPR030662">
    <property type="entry name" value="DPH6/MJ0570"/>
</dbReference>
<dbReference type="EMBL" id="DTFV01000040">
    <property type="protein sequence ID" value="HGI30136.1"/>
    <property type="molecule type" value="Genomic_DNA"/>
</dbReference>
<dbReference type="GO" id="GO:0017178">
    <property type="term" value="F:diphthine-ammonia ligase activity"/>
    <property type="evidence" value="ECO:0007669"/>
    <property type="project" value="UniProtKB-EC"/>
</dbReference>
<dbReference type="Gene3D" id="3.90.1490.10">
    <property type="entry name" value="putative n-type atp pyrophosphatase, domain 2"/>
    <property type="match status" value="1"/>
</dbReference>
<dbReference type="PANTHER" id="PTHR12196">
    <property type="entry name" value="DOMAIN OF UNKNOWN FUNCTION 71 DUF71 -CONTAINING PROTEIN"/>
    <property type="match status" value="1"/>
</dbReference>
<proteinExistence type="predicted"/>
<protein>
    <submittedName>
        <fullName evidence="2">Diphthine--ammonia ligase</fullName>
        <ecNumber evidence="2">6.3.1.14</ecNumber>
    </submittedName>
</protein>
<dbReference type="PANTHER" id="PTHR12196:SF2">
    <property type="entry name" value="DIPHTHINE--AMMONIA LIGASE"/>
    <property type="match status" value="1"/>
</dbReference>
<keyword evidence="2" id="KW-0436">Ligase</keyword>
<organism evidence="2">
    <name type="scientific">Candidatus Caldatribacterium californiense</name>
    <dbReference type="NCBI Taxonomy" id="1454726"/>
    <lineage>
        <taxon>Bacteria</taxon>
        <taxon>Pseudomonadati</taxon>
        <taxon>Atribacterota</taxon>
        <taxon>Atribacteria</taxon>
        <taxon>Atribacterales</taxon>
        <taxon>Candidatus Caldatribacteriaceae</taxon>
        <taxon>Candidatus Caldatribacterium</taxon>
    </lineage>
</organism>
<dbReference type="CDD" id="cd01994">
    <property type="entry name" value="AANH_PF0828-like"/>
    <property type="match status" value="1"/>
</dbReference>
<dbReference type="SUPFAM" id="SSF52402">
    <property type="entry name" value="Adenine nucleotide alpha hydrolases-like"/>
    <property type="match status" value="1"/>
</dbReference>
<dbReference type="GO" id="GO:0017183">
    <property type="term" value="P:protein histidyl modification to diphthamide"/>
    <property type="evidence" value="ECO:0007669"/>
    <property type="project" value="TreeGrafter"/>
</dbReference>
<name>A0A7V3YG12_9BACT</name>
<dbReference type="Gene3D" id="3.40.50.620">
    <property type="entry name" value="HUPs"/>
    <property type="match status" value="1"/>
</dbReference>
<gene>
    <name evidence="2" type="ORF">ENV30_02305</name>
</gene>
<reference evidence="2" key="1">
    <citation type="journal article" date="2020" name="mSystems">
        <title>Genome- and Community-Level Interaction Insights into Carbon Utilization and Element Cycling Functions of Hydrothermarchaeota in Hydrothermal Sediment.</title>
        <authorList>
            <person name="Zhou Z."/>
            <person name="Liu Y."/>
            <person name="Xu W."/>
            <person name="Pan J."/>
            <person name="Luo Z.H."/>
            <person name="Li M."/>
        </authorList>
    </citation>
    <scope>NUCLEOTIDE SEQUENCE [LARGE SCALE GENOMIC DNA]</scope>
    <source>
        <strain evidence="2">SpSt-747</strain>
    </source>
</reference>
<feature type="domain" description="Diphthamide synthase" evidence="1">
    <location>
        <begin position="16"/>
        <end position="210"/>
    </location>
</feature>
<dbReference type="EC" id="6.3.1.14" evidence="2"/>